<organism evidence="2">
    <name type="scientific">Candidatus Kentrum eta</name>
    <dbReference type="NCBI Taxonomy" id="2126337"/>
    <lineage>
        <taxon>Bacteria</taxon>
        <taxon>Pseudomonadati</taxon>
        <taxon>Pseudomonadota</taxon>
        <taxon>Gammaproteobacteria</taxon>
        <taxon>Candidatus Kentrum</taxon>
    </lineage>
</organism>
<feature type="signal peptide" evidence="1">
    <location>
        <begin position="1"/>
        <end position="25"/>
    </location>
</feature>
<proteinExistence type="predicted"/>
<dbReference type="EMBL" id="CAADFI010000021">
    <property type="protein sequence ID" value="VFJ91787.1"/>
    <property type="molecule type" value="Genomic_DNA"/>
</dbReference>
<gene>
    <name evidence="2" type="ORF">BECKH772A_GA0070896_1002316</name>
    <name evidence="3" type="ORF">BECKH772B_GA0070898_1002116</name>
    <name evidence="4" type="ORF">BECKH772C_GA0070978_1002116</name>
</gene>
<dbReference type="EMBL" id="CAADFJ010000021">
    <property type="protein sequence ID" value="VFJ98418.1"/>
    <property type="molecule type" value="Genomic_DNA"/>
</dbReference>
<feature type="chain" id="PRO_5036113409" description="VWFA domain-containing protein" evidence="1">
    <location>
        <begin position="26"/>
        <end position="293"/>
    </location>
</feature>
<accession>A0A450UDU3</accession>
<sequence>MFSSRTLLKTLFIAATLWLATPVNAELITVESCYDRISAASDRPAPERVLYVLIDQTTPWIKRDSNETEKGTDPISERMAEHISRLVSGWPQHSDMVYVITFSAISEGRDVAEAFSVRTDGLPPESVENHWRQSQIRAFKACFRNQSLKARIAIKRGTRHILEQADSSIGRSEILQSLHRFATTRLQQQTDAEITILVASDLLENSSIMSFYQGGDTFAIDDEAALEYANQVGLIPDFHGAKVFGIGLGLGSSLLKSFTGTQSVAAFWEGYFREGHGGLIELGRPTLQRKALN</sequence>
<name>A0A450UDU3_9GAMM</name>
<evidence type="ECO:0008006" key="5">
    <source>
        <dbReference type="Google" id="ProtNLM"/>
    </source>
</evidence>
<evidence type="ECO:0000313" key="3">
    <source>
        <dbReference type="EMBL" id="VFJ91787.1"/>
    </source>
</evidence>
<keyword evidence="1" id="KW-0732">Signal</keyword>
<evidence type="ECO:0000313" key="4">
    <source>
        <dbReference type="EMBL" id="VFJ98418.1"/>
    </source>
</evidence>
<evidence type="ECO:0000313" key="2">
    <source>
        <dbReference type="EMBL" id="VFJ90693.1"/>
    </source>
</evidence>
<dbReference type="EMBL" id="CAADFG010000023">
    <property type="protein sequence ID" value="VFJ90693.1"/>
    <property type="molecule type" value="Genomic_DNA"/>
</dbReference>
<reference evidence="2" key="1">
    <citation type="submission" date="2019-02" db="EMBL/GenBank/DDBJ databases">
        <authorList>
            <person name="Gruber-Vodicka R. H."/>
            <person name="Seah K. B. B."/>
        </authorList>
    </citation>
    <scope>NUCLEOTIDE SEQUENCE</scope>
    <source>
        <strain evidence="4">BECK_SA2B12</strain>
        <strain evidence="2">BECK_SA2B15</strain>
        <strain evidence="3">BECK_SA2B20</strain>
    </source>
</reference>
<evidence type="ECO:0000256" key="1">
    <source>
        <dbReference type="SAM" id="SignalP"/>
    </source>
</evidence>
<protein>
    <recommendedName>
        <fullName evidence="5">VWFA domain-containing protein</fullName>
    </recommendedName>
</protein>
<dbReference type="AlphaFoldDB" id="A0A450UDU3"/>